<organism evidence="3">
    <name type="scientific">marine metagenome</name>
    <dbReference type="NCBI Taxonomy" id="408172"/>
    <lineage>
        <taxon>unclassified sequences</taxon>
        <taxon>metagenomes</taxon>
        <taxon>ecological metagenomes</taxon>
    </lineage>
</organism>
<feature type="domain" description="Luciferase-like" evidence="2">
    <location>
        <begin position="15"/>
        <end position="300"/>
    </location>
</feature>
<dbReference type="Pfam" id="PF00296">
    <property type="entry name" value="Bac_luciferase"/>
    <property type="match status" value="1"/>
</dbReference>
<sequence length="334" mass="36764">VNNITELSIAIPGDKTIEEYLRLSSLIDRYGFHTLSIYDDLLFKPAWPLLSVIASSTENVQIGPAVVNPYLVHPAVTAGNLAVLDEISQGRAYLGIGKGAFLDFLNLDSQKPLTALRESTEIIQSLIRGDRKPYPGKMFSLSESAFLRYKPTRDQIPIIYGTWGFQTSELAGQIADGIKASPLWNSDYATELRNHIEKGALSAGRDKDSLKLCLGVLTSVDEDEITAKEFAKQSLAVYLPYLSPMTEYLDVSKEELARVNPLSRAGRYADAATHITDQTLDCFALYGTPAQVSKKIQDLLDRVSVDRIEFGSPLGPDPVIAITLLGEQVLPLFR</sequence>
<evidence type="ECO:0000313" key="3">
    <source>
        <dbReference type="EMBL" id="SVA27268.1"/>
    </source>
</evidence>
<feature type="non-terminal residue" evidence="3">
    <location>
        <position position="1"/>
    </location>
</feature>
<name>A0A381UI03_9ZZZZ</name>
<dbReference type="InterPro" id="IPR036661">
    <property type="entry name" value="Luciferase-like_sf"/>
</dbReference>
<dbReference type="InterPro" id="IPR011251">
    <property type="entry name" value="Luciferase-like_dom"/>
</dbReference>
<keyword evidence="1" id="KW-0560">Oxidoreductase</keyword>
<dbReference type="CDD" id="cd01097">
    <property type="entry name" value="Tetrahydromethanopterin_reductase"/>
    <property type="match status" value="1"/>
</dbReference>
<dbReference type="InterPro" id="IPR050564">
    <property type="entry name" value="F420-G6PD/mer"/>
</dbReference>
<proteinExistence type="predicted"/>
<dbReference type="SUPFAM" id="SSF51679">
    <property type="entry name" value="Bacterial luciferase-like"/>
    <property type="match status" value="1"/>
</dbReference>
<dbReference type="PANTHER" id="PTHR43244">
    <property type="match status" value="1"/>
</dbReference>
<dbReference type="EMBL" id="UINC01006395">
    <property type="protein sequence ID" value="SVA27268.1"/>
    <property type="molecule type" value="Genomic_DNA"/>
</dbReference>
<dbReference type="GO" id="GO:0016705">
    <property type="term" value="F:oxidoreductase activity, acting on paired donors, with incorporation or reduction of molecular oxygen"/>
    <property type="evidence" value="ECO:0007669"/>
    <property type="project" value="InterPro"/>
</dbReference>
<protein>
    <recommendedName>
        <fullName evidence="2">Luciferase-like domain-containing protein</fullName>
    </recommendedName>
</protein>
<evidence type="ECO:0000256" key="1">
    <source>
        <dbReference type="ARBA" id="ARBA00023002"/>
    </source>
</evidence>
<dbReference type="PANTHER" id="PTHR43244:SF1">
    <property type="entry name" value="5,10-METHYLENETETRAHYDROMETHANOPTERIN REDUCTASE"/>
    <property type="match status" value="1"/>
</dbReference>
<dbReference type="Gene3D" id="3.20.20.30">
    <property type="entry name" value="Luciferase-like domain"/>
    <property type="match status" value="1"/>
</dbReference>
<dbReference type="AlphaFoldDB" id="A0A381UI03"/>
<accession>A0A381UI03</accession>
<gene>
    <name evidence="3" type="ORF">METZ01_LOCUS80122</name>
</gene>
<reference evidence="3" key="1">
    <citation type="submission" date="2018-05" db="EMBL/GenBank/DDBJ databases">
        <authorList>
            <person name="Lanie J.A."/>
            <person name="Ng W.-L."/>
            <person name="Kazmierczak K.M."/>
            <person name="Andrzejewski T.M."/>
            <person name="Davidsen T.M."/>
            <person name="Wayne K.J."/>
            <person name="Tettelin H."/>
            <person name="Glass J.I."/>
            <person name="Rusch D."/>
            <person name="Podicherti R."/>
            <person name="Tsui H.-C.T."/>
            <person name="Winkler M.E."/>
        </authorList>
    </citation>
    <scope>NUCLEOTIDE SEQUENCE</scope>
</reference>
<evidence type="ECO:0000259" key="2">
    <source>
        <dbReference type="Pfam" id="PF00296"/>
    </source>
</evidence>